<keyword evidence="15" id="KW-0175">Coiled coil</keyword>
<dbReference type="InterPro" id="IPR036890">
    <property type="entry name" value="HATPase_C_sf"/>
</dbReference>
<dbReference type="OrthoDB" id="60033at2759"/>
<evidence type="ECO:0000256" key="12">
    <source>
        <dbReference type="ARBA" id="ARBA00023136"/>
    </source>
</evidence>
<dbReference type="Pfam" id="PF00512">
    <property type="entry name" value="HisKA"/>
    <property type="match status" value="1"/>
</dbReference>
<evidence type="ECO:0000256" key="10">
    <source>
        <dbReference type="ARBA" id="ARBA00022989"/>
    </source>
</evidence>
<feature type="compositionally biased region" description="Polar residues" evidence="16">
    <location>
        <begin position="450"/>
        <end position="461"/>
    </location>
</feature>
<evidence type="ECO:0000313" key="21">
    <source>
        <dbReference type="Proteomes" id="UP000275078"/>
    </source>
</evidence>
<evidence type="ECO:0000256" key="14">
    <source>
        <dbReference type="PROSITE-ProRule" id="PRU00169"/>
    </source>
</evidence>
<dbReference type="SMART" id="SM00448">
    <property type="entry name" value="REC"/>
    <property type="match status" value="1"/>
</dbReference>
<dbReference type="EMBL" id="ML119732">
    <property type="protein sequence ID" value="RPA77058.1"/>
    <property type="molecule type" value="Genomic_DNA"/>
</dbReference>
<dbReference type="SUPFAM" id="SSF55874">
    <property type="entry name" value="ATPase domain of HSP90 chaperone/DNA topoisomerase II/histidine kinase"/>
    <property type="match status" value="2"/>
</dbReference>
<keyword evidence="21" id="KW-1185">Reference proteome</keyword>
<feature type="domain" description="Response regulatory" evidence="19">
    <location>
        <begin position="1028"/>
        <end position="1148"/>
    </location>
</feature>
<feature type="compositionally biased region" description="Polar residues" evidence="16">
    <location>
        <begin position="1219"/>
        <end position="1235"/>
    </location>
</feature>
<dbReference type="InterPro" id="IPR003661">
    <property type="entry name" value="HisK_dim/P_dom"/>
</dbReference>
<evidence type="ECO:0000256" key="9">
    <source>
        <dbReference type="ARBA" id="ARBA00022840"/>
    </source>
</evidence>
<dbReference type="InterPro" id="IPR004358">
    <property type="entry name" value="Sig_transdc_His_kin-like_C"/>
</dbReference>
<keyword evidence="11" id="KW-0902">Two-component regulatory system</keyword>
<dbReference type="PANTHER" id="PTHR43047">
    <property type="entry name" value="TWO-COMPONENT HISTIDINE PROTEIN KINASE"/>
    <property type="match status" value="1"/>
</dbReference>
<dbReference type="CDD" id="cd00082">
    <property type="entry name" value="HisKA"/>
    <property type="match status" value="1"/>
</dbReference>
<dbReference type="InterPro" id="IPR001789">
    <property type="entry name" value="Sig_transdc_resp-reg_receiver"/>
</dbReference>
<keyword evidence="7" id="KW-0547">Nucleotide-binding</keyword>
<dbReference type="InterPro" id="IPR005467">
    <property type="entry name" value="His_kinase_dom"/>
</dbReference>
<dbReference type="Proteomes" id="UP000275078">
    <property type="component" value="Unassembled WGS sequence"/>
</dbReference>
<dbReference type="GO" id="GO:0009927">
    <property type="term" value="F:histidine phosphotransfer kinase activity"/>
    <property type="evidence" value="ECO:0007669"/>
    <property type="project" value="TreeGrafter"/>
</dbReference>
<accession>A0A3N4HX23</accession>
<feature type="region of interest" description="Disordered" evidence="16">
    <location>
        <begin position="948"/>
        <end position="986"/>
    </location>
</feature>
<feature type="modified residue" description="4-aspartylphosphate" evidence="14">
    <location>
        <position position="1083"/>
    </location>
</feature>
<feature type="compositionally biased region" description="Polar residues" evidence="16">
    <location>
        <begin position="765"/>
        <end position="779"/>
    </location>
</feature>
<comment type="catalytic activity">
    <reaction evidence="1">
        <text>ATP + protein L-histidine = ADP + protein N-phospho-L-histidine.</text>
        <dbReference type="EC" id="2.7.13.3"/>
    </reaction>
</comment>
<keyword evidence="12 17" id="KW-0472">Membrane</keyword>
<feature type="coiled-coil region" evidence="15">
    <location>
        <begin position="542"/>
        <end position="576"/>
    </location>
</feature>
<dbReference type="STRING" id="1160509.A0A3N4HX23"/>
<evidence type="ECO:0000256" key="7">
    <source>
        <dbReference type="ARBA" id="ARBA00022741"/>
    </source>
</evidence>
<evidence type="ECO:0000259" key="18">
    <source>
        <dbReference type="PROSITE" id="PS50109"/>
    </source>
</evidence>
<keyword evidence="10 17" id="KW-1133">Transmembrane helix</keyword>
<dbReference type="GO" id="GO:0005524">
    <property type="term" value="F:ATP binding"/>
    <property type="evidence" value="ECO:0007669"/>
    <property type="project" value="UniProtKB-KW"/>
</dbReference>
<keyword evidence="6 17" id="KW-0812">Transmembrane</keyword>
<feature type="compositionally biased region" description="Polar residues" evidence="16">
    <location>
        <begin position="948"/>
        <end position="959"/>
    </location>
</feature>
<dbReference type="Gene3D" id="3.30.565.10">
    <property type="entry name" value="Histidine kinase-like ATPase, C-terminal domain"/>
    <property type="match status" value="1"/>
</dbReference>
<evidence type="ECO:0000313" key="20">
    <source>
        <dbReference type="EMBL" id="RPA77058.1"/>
    </source>
</evidence>
<dbReference type="SUPFAM" id="SSF52172">
    <property type="entry name" value="CheY-like"/>
    <property type="match status" value="1"/>
</dbReference>
<evidence type="ECO:0000256" key="15">
    <source>
        <dbReference type="SAM" id="Coils"/>
    </source>
</evidence>
<dbReference type="PROSITE" id="PS50110">
    <property type="entry name" value="RESPONSE_REGULATORY"/>
    <property type="match status" value="1"/>
</dbReference>
<evidence type="ECO:0000256" key="4">
    <source>
        <dbReference type="ARBA" id="ARBA00022553"/>
    </source>
</evidence>
<feature type="compositionally biased region" description="Polar residues" evidence="16">
    <location>
        <begin position="967"/>
        <end position="983"/>
    </location>
</feature>
<feature type="region of interest" description="Disordered" evidence="16">
    <location>
        <begin position="1151"/>
        <end position="1235"/>
    </location>
</feature>
<proteinExistence type="predicted"/>
<evidence type="ECO:0000256" key="3">
    <source>
        <dbReference type="ARBA" id="ARBA00012438"/>
    </source>
</evidence>
<feature type="compositionally biased region" description="Basic and acidic residues" evidence="16">
    <location>
        <begin position="1151"/>
        <end position="1179"/>
    </location>
</feature>
<evidence type="ECO:0000256" key="13">
    <source>
        <dbReference type="ARBA" id="ARBA00023180"/>
    </source>
</evidence>
<organism evidence="20 21">
    <name type="scientific">Ascobolus immersus RN42</name>
    <dbReference type="NCBI Taxonomy" id="1160509"/>
    <lineage>
        <taxon>Eukaryota</taxon>
        <taxon>Fungi</taxon>
        <taxon>Dikarya</taxon>
        <taxon>Ascomycota</taxon>
        <taxon>Pezizomycotina</taxon>
        <taxon>Pezizomycetes</taxon>
        <taxon>Pezizales</taxon>
        <taxon>Ascobolaceae</taxon>
        <taxon>Ascobolus</taxon>
    </lineage>
</organism>
<dbReference type="PANTHER" id="PTHR43047:SF72">
    <property type="entry name" value="OSMOSENSING HISTIDINE PROTEIN KINASE SLN1"/>
    <property type="match status" value="1"/>
</dbReference>
<dbReference type="PRINTS" id="PR00344">
    <property type="entry name" value="BCTRLSENSOR"/>
</dbReference>
<dbReference type="SMART" id="SM00388">
    <property type="entry name" value="HisKA"/>
    <property type="match status" value="1"/>
</dbReference>
<keyword evidence="5" id="KW-0808">Transferase</keyword>
<feature type="domain" description="Histidine kinase" evidence="18">
    <location>
        <begin position="583"/>
        <end position="936"/>
    </location>
</feature>
<dbReference type="FunFam" id="1.10.287.130:FF:000004">
    <property type="entry name" value="Ethylene receptor 1"/>
    <property type="match status" value="1"/>
</dbReference>
<dbReference type="EC" id="2.7.13.3" evidence="3"/>
<dbReference type="Pfam" id="PF02518">
    <property type="entry name" value="HATPase_c"/>
    <property type="match status" value="1"/>
</dbReference>
<feature type="region of interest" description="Disordered" evidence="16">
    <location>
        <begin position="449"/>
        <end position="474"/>
    </location>
</feature>
<evidence type="ECO:0000256" key="2">
    <source>
        <dbReference type="ARBA" id="ARBA00004370"/>
    </source>
</evidence>
<dbReference type="AlphaFoldDB" id="A0A3N4HX23"/>
<gene>
    <name evidence="20" type="ORF">BJ508DRAFT_310464</name>
</gene>
<evidence type="ECO:0000256" key="8">
    <source>
        <dbReference type="ARBA" id="ARBA00022777"/>
    </source>
</evidence>
<dbReference type="Gene3D" id="3.40.50.2300">
    <property type="match status" value="1"/>
</dbReference>
<dbReference type="SMART" id="SM00387">
    <property type="entry name" value="HATPase_c"/>
    <property type="match status" value="1"/>
</dbReference>
<dbReference type="InterPro" id="IPR003594">
    <property type="entry name" value="HATPase_dom"/>
</dbReference>
<protein>
    <recommendedName>
        <fullName evidence="3">histidine kinase</fullName>
        <ecNumber evidence="3">2.7.13.3</ecNumber>
    </recommendedName>
</protein>
<evidence type="ECO:0000256" key="17">
    <source>
        <dbReference type="SAM" id="Phobius"/>
    </source>
</evidence>
<name>A0A3N4HX23_ASCIM</name>
<feature type="compositionally biased region" description="Polar residues" evidence="16">
    <location>
        <begin position="1190"/>
        <end position="1208"/>
    </location>
</feature>
<dbReference type="SUPFAM" id="SSF47384">
    <property type="entry name" value="Homodimeric domain of signal transducing histidine kinase"/>
    <property type="match status" value="1"/>
</dbReference>
<dbReference type="GO" id="GO:0000155">
    <property type="term" value="F:phosphorelay sensor kinase activity"/>
    <property type="evidence" value="ECO:0007669"/>
    <property type="project" value="InterPro"/>
</dbReference>
<keyword evidence="9" id="KW-0067">ATP-binding</keyword>
<sequence length="1235" mass="137293">MRIRIREQLSGLVAITALLAVGVLSIITWLNNYNLVLSLRTSRLALTAELRANAIKGALDVYYYSTNAIATRVLLQEALKMHLEGKDDEEKWEELRQDLQVAMSTNGRGFGGIHQIVIWDEGVTDSSVPPSKESKIKKRRFGGPLGLVNATLDIKPNDRTDDIILSRDRFNKPLWLWNNGTRDGPITDYERKDVSLSEGFPLQLYPNATGMIHEFGRDIILGRKRGILQGPLKTTGSQYLISMTIPILNNNTTADGNSTKYLGFITTVINARNIVSILDDSTGRYKTGKLRIVGANNLNNRVNYKRDPTLPASDKTNGTQFVYLFEADRIDKDTGLPNRTIHFPDTDILNASFRTGPAAAKSGSKADTRNYKGEKITAGYMRLKTHMLDWVVVSEMDQSEVFEPVDKLRNILIATAFGTCAVVLLFACPLAHYAVRPIVRLKRATEKSIAPSSYNNSTGSFGDSPDYDPDGEGVHEAEEGKGFFGWTKKLRPNVFGRKSSSGSDATENNRRREFRIPGKVKERKYLIKDELTDLTAVYNEMTEELMVQYETLEERVRERTRELEESKRQAEAANEAKTLFIANITHELRTPLNGILGMCAVCMHEDDATKIKRSLGIVFKSGELLLHLLTDLLTFSKNQYGHAIILDEKEFRIFDIATQISAIFEKQAKESNISLDIKLLPEKTADMVLWGDANRIMQVIINLVSNSLKFTPEHGKIEVRIKCARELDARDSSSQVGVHRGNSRTGSKGGGARMRHLSNGYVERTASTSTPPSGRAQSPKSPPRMGGMMNGIFNNEKSPFNEKSEGVNQTAHAHSTSNASSPMYNLRTPESPRTPAMDKLKREIMGDERPNSPINAKRYMFEFEVEDDGPGIPEHLQEKVFEPFVQGDLGLSRKHGGTGLGLSICNQLAKLMGGTIELQSQEGKGSKFTMHIPLRYVKDMAASMVSGENSARNSVSNIGDSRDNESVKSQLSVGSNQSGAQFSKKNKPRLVGLSQPYFAPPLPADTPPEEIEQLDLNSSPEQEEERIRVLVAEDNHVNQEVVLRMLKLEDIYDVTVAKDGQEAVECIKEAISQNRRYDLVLMDIQMPNLDGLESTRQIRHMGYQYPIVALTAFAEESNIKECLEAGMNYFLSKPIRRKQLKSVLSKYCPKEQPIKEENESTEGDNKSSKSGKHGVERELSPLPNGVASAVGSQISTRTNNTDSGTEMASSYDEKHAGSPTVNGTSSPINRTPSRS</sequence>
<keyword evidence="4 14" id="KW-0597">Phosphoprotein</keyword>
<dbReference type="InterPro" id="IPR011006">
    <property type="entry name" value="CheY-like_superfamily"/>
</dbReference>
<feature type="transmembrane region" description="Helical" evidence="17">
    <location>
        <begin position="12"/>
        <end position="30"/>
    </location>
</feature>
<dbReference type="PROSITE" id="PS50109">
    <property type="entry name" value="HIS_KIN"/>
    <property type="match status" value="1"/>
</dbReference>
<dbReference type="GO" id="GO:0007234">
    <property type="term" value="P:osmosensory signaling via phosphorelay pathway"/>
    <property type="evidence" value="ECO:0007669"/>
    <property type="project" value="UniProtKB-ARBA"/>
</dbReference>
<reference evidence="20 21" key="1">
    <citation type="journal article" date="2018" name="Nat. Ecol. Evol.">
        <title>Pezizomycetes genomes reveal the molecular basis of ectomycorrhizal truffle lifestyle.</title>
        <authorList>
            <person name="Murat C."/>
            <person name="Payen T."/>
            <person name="Noel B."/>
            <person name="Kuo A."/>
            <person name="Morin E."/>
            <person name="Chen J."/>
            <person name="Kohler A."/>
            <person name="Krizsan K."/>
            <person name="Balestrini R."/>
            <person name="Da Silva C."/>
            <person name="Montanini B."/>
            <person name="Hainaut M."/>
            <person name="Levati E."/>
            <person name="Barry K.W."/>
            <person name="Belfiori B."/>
            <person name="Cichocki N."/>
            <person name="Clum A."/>
            <person name="Dockter R.B."/>
            <person name="Fauchery L."/>
            <person name="Guy J."/>
            <person name="Iotti M."/>
            <person name="Le Tacon F."/>
            <person name="Lindquist E.A."/>
            <person name="Lipzen A."/>
            <person name="Malagnac F."/>
            <person name="Mello A."/>
            <person name="Molinier V."/>
            <person name="Miyauchi S."/>
            <person name="Poulain J."/>
            <person name="Riccioni C."/>
            <person name="Rubini A."/>
            <person name="Sitrit Y."/>
            <person name="Splivallo R."/>
            <person name="Traeger S."/>
            <person name="Wang M."/>
            <person name="Zifcakova L."/>
            <person name="Wipf D."/>
            <person name="Zambonelli A."/>
            <person name="Paolocci F."/>
            <person name="Nowrousian M."/>
            <person name="Ottonello S."/>
            <person name="Baldrian P."/>
            <person name="Spatafora J.W."/>
            <person name="Henrissat B."/>
            <person name="Nagy L.G."/>
            <person name="Aury J.M."/>
            <person name="Wincker P."/>
            <person name="Grigoriev I.V."/>
            <person name="Bonfante P."/>
            <person name="Martin F.M."/>
        </authorList>
    </citation>
    <scope>NUCLEOTIDE SEQUENCE [LARGE SCALE GENOMIC DNA]</scope>
    <source>
        <strain evidence="20 21">RN42</strain>
    </source>
</reference>
<evidence type="ECO:0000259" key="19">
    <source>
        <dbReference type="PROSITE" id="PS50110"/>
    </source>
</evidence>
<dbReference type="Pfam" id="PF00072">
    <property type="entry name" value="Response_reg"/>
    <property type="match status" value="1"/>
</dbReference>
<dbReference type="FunFam" id="3.40.50.2300:FF:000289">
    <property type="entry name" value="Osmosensing histidine protein kinase SLN1"/>
    <property type="match status" value="1"/>
</dbReference>
<keyword evidence="8" id="KW-0418">Kinase</keyword>
<feature type="compositionally biased region" description="Low complexity" evidence="16">
    <location>
        <begin position="810"/>
        <end position="821"/>
    </location>
</feature>
<evidence type="ECO:0000256" key="16">
    <source>
        <dbReference type="SAM" id="MobiDB-lite"/>
    </source>
</evidence>
<comment type="subcellular location">
    <subcellularLocation>
        <location evidence="2">Membrane</location>
    </subcellularLocation>
</comment>
<dbReference type="CDD" id="cd17546">
    <property type="entry name" value="REC_hyHK_CKI1_RcsC-like"/>
    <property type="match status" value="1"/>
</dbReference>
<dbReference type="InterPro" id="IPR036097">
    <property type="entry name" value="HisK_dim/P_sf"/>
</dbReference>
<keyword evidence="13" id="KW-0325">Glycoprotein</keyword>
<evidence type="ECO:0000256" key="6">
    <source>
        <dbReference type="ARBA" id="ARBA00022692"/>
    </source>
</evidence>
<feature type="region of interest" description="Disordered" evidence="16">
    <location>
        <begin position="730"/>
        <end position="834"/>
    </location>
</feature>
<dbReference type="GO" id="GO:0005886">
    <property type="term" value="C:plasma membrane"/>
    <property type="evidence" value="ECO:0007669"/>
    <property type="project" value="UniProtKB-ARBA"/>
</dbReference>
<evidence type="ECO:0000256" key="1">
    <source>
        <dbReference type="ARBA" id="ARBA00000085"/>
    </source>
</evidence>
<dbReference type="Gene3D" id="1.10.287.130">
    <property type="match status" value="1"/>
</dbReference>
<evidence type="ECO:0000256" key="5">
    <source>
        <dbReference type="ARBA" id="ARBA00022679"/>
    </source>
</evidence>
<evidence type="ECO:0000256" key="11">
    <source>
        <dbReference type="ARBA" id="ARBA00023012"/>
    </source>
</evidence>